<comment type="caution">
    <text evidence="2">The sequence shown here is derived from an EMBL/GenBank/DDBJ whole genome shotgun (WGS) entry which is preliminary data.</text>
</comment>
<evidence type="ECO:0000313" key="2">
    <source>
        <dbReference type="EMBL" id="CAG8841925.1"/>
    </source>
</evidence>
<dbReference type="EMBL" id="CAJVQB010067340">
    <property type="protein sequence ID" value="CAG8841925.1"/>
    <property type="molecule type" value="Genomic_DNA"/>
</dbReference>
<feature type="non-terminal residue" evidence="2">
    <location>
        <position position="1"/>
    </location>
</feature>
<evidence type="ECO:0000256" key="1">
    <source>
        <dbReference type="SAM" id="MobiDB-lite"/>
    </source>
</evidence>
<evidence type="ECO:0000313" key="3">
    <source>
        <dbReference type="Proteomes" id="UP000789901"/>
    </source>
</evidence>
<sequence length="279" mass="33063">MERHWKFLCTGNKYCGINYEEYLQKIEKKFILGYDYDNEYALHRYGLWMQNAFKKIKRAREIGKKIQAVKVIQQKWLEYFYIPDSMYTMELAQHYQLLWAVREKMRQIRHEVFSFADNGSTILTSEQIETIRALKGKVPKYKIIRDFHINENRVNDIWENRECQQQMIPIPTILSEHSNQIKNKVLLQSRPLDDSLNYSSSNLNMTTTLSNKEIKKKSSKSRSKSVRISDPIPTNNSNIVMLTLNETEKISSEDLDALYEKEARRDEKNQANMNCLLAT</sequence>
<proteinExistence type="predicted"/>
<protein>
    <submittedName>
        <fullName evidence="2">19918_t:CDS:1</fullName>
    </submittedName>
</protein>
<keyword evidence="3" id="KW-1185">Reference proteome</keyword>
<feature type="region of interest" description="Disordered" evidence="1">
    <location>
        <begin position="209"/>
        <end position="232"/>
    </location>
</feature>
<accession>A0ABN7WVX0</accession>
<dbReference type="Proteomes" id="UP000789901">
    <property type="component" value="Unassembled WGS sequence"/>
</dbReference>
<reference evidence="2 3" key="1">
    <citation type="submission" date="2021-06" db="EMBL/GenBank/DDBJ databases">
        <authorList>
            <person name="Kallberg Y."/>
            <person name="Tangrot J."/>
            <person name="Rosling A."/>
        </authorList>
    </citation>
    <scope>NUCLEOTIDE SEQUENCE [LARGE SCALE GENOMIC DNA]</scope>
    <source>
        <strain evidence="2 3">120-4 pot B 10/14</strain>
    </source>
</reference>
<name>A0ABN7WVX0_GIGMA</name>
<organism evidence="2 3">
    <name type="scientific">Gigaspora margarita</name>
    <dbReference type="NCBI Taxonomy" id="4874"/>
    <lineage>
        <taxon>Eukaryota</taxon>
        <taxon>Fungi</taxon>
        <taxon>Fungi incertae sedis</taxon>
        <taxon>Mucoromycota</taxon>
        <taxon>Glomeromycotina</taxon>
        <taxon>Glomeromycetes</taxon>
        <taxon>Diversisporales</taxon>
        <taxon>Gigasporaceae</taxon>
        <taxon>Gigaspora</taxon>
    </lineage>
</organism>
<feature type="compositionally biased region" description="Basic residues" evidence="1">
    <location>
        <begin position="214"/>
        <end position="225"/>
    </location>
</feature>
<gene>
    <name evidence="2" type="ORF">GMARGA_LOCUS35703</name>
</gene>